<dbReference type="InterPro" id="IPR013103">
    <property type="entry name" value="RVT_2"/>
</dbReference>
<proteinExistence type="predicted"/>
<dbReference type="OrthoDB" id="6768824at2759"/>
<evidence type="ECO:0000313" key="2">
    <source>
        <dbReference type="EMBL" id="GBL94281.1"/>
    </source>
</evidence>
<name>A0A4Y2BPY7_ARAVE</name>
<evidence type="ECO:0000313" key="3">
    <source>
        <dbReference type="Proteomes" id="UP000499080"/>
    </source>
</evidence>
<comment type="caution">
    <text evidence="2">The sequence shown here is derived from an EMBL/GenBank/DDBJ whole genome shotgun (WGS) entry which is preliminary data.</text>
</comment>
<gene>
    <name evidence="2" type="ORF">AVEN_16804_1</name>
</gene>
<accession>A0A4Y2BPY7</accession>
<feature type="domain" description="Reverse transcriptase Ty1/copia-type" evidence="1">
    <location>
        <begin position="1"/>
        <end position="116"/>
    </location>
</feature>
<dbReference type="AlphaFoldDB" id="A0A4Y2BPY7"/>
<dbReference type="EMBL" id="BGPR01000101">
    <property type="protein sequence ID" value="GBL94281.1"/>
    <property type="molecule type" value="Genomic_DNA"/>
</dbReference>
<sequence>MDIIAAYLNGTFEEDIYMAQSEGCTEGKEHLVCNLKKSLYGLKQSGRVRNSCLDEFLTQYGLRRTNEDPCIYYNCERSIIIEIYVDGLLIIGRIQEIENFKEKSRRNLWLKILVQLTSSYQ</sequence>
<reference evidence="2 3" key="1">
    <citation type="journal article" date="2019" name="Sci. Rep.">
        <title>Orb-weaving spider Araneus ventricosus genome elucidates the spidroin gene catalogue.</title>
        <authorList>
            <person name="Kono N."/>
            <person name="Nakamura H."/>
            <person name="Ohtoshi R."/>
            <person name="Moran D.A.P."/>
            <person name="Shinohara A."/>
            <person name="Yoshida Y."/>
            <person name="Fujiwara M."/>
            <person name="Mori M."/>
            <person name="Tomita M."/>
            <person name="Arakawa K."/>
        </authorList>
    </citation>
    <scope>NUCLEOTIDE SEQUENCE [LARGE SCALE GENOMIC DNA]</scope>
</reference>
<dbReference type="Proteomes" id="UP000499080">
    <property type="component" value="Unassembled WGS sequence"/>
</dbReference>
<protein>
    <recommendedName>
        <fullName evidence="1">Reverse transcriptase Ty1/copia-type domain-containing protein</fullName>
    </recommendedName>
</protein>
<dbReference type="Pfam" id="PF07727">
    <property type="entry name" value="RVT_2"/>
    <property type="match status" value="1"/>
</dbReference>
<organism evidence="2 3">
    <name type="scientific">Araneus ventricosus</name>
    <name type="common">Orbweaver spider</name>
    <name type="synonym">Epeira ventricosa</name>
    <dbReference type="NCBI Taxonomy" id="182803"/>
    <lineage>
        <taxon>Eukaryota</taxon>
        <taxon>Metazoa</taxon>
        <taxon>Ecdysozoa</taxon>
        <taxon>Arthropoda</taxon>
        <taxon>Chelicerata</taxon>
        <taxon>Arachnida</taxon>
        <taxon>Araneae</taxon>
        <taxon>Araneomorphae</taxon>
        <taxon>Entelegynae</taxon>
        <taxon>Araneoidea</taxon>
        <taxon>Araneidae</taxon>
        <taxon>Araneus</taxon>
    </lineage>
</organism>
<keyword evidence="3" id="KW-1185">Reference proteome</keyword>
<evidence type="ECO:0000259" key="1">
    <source>
        <dbReference type="Pfam" id="PF07727"/>
    </source>
</evidence>